<dbReference type="EMBL" id="CAFBQZ010000033">
    <property type="protein sequence ID" value="CAB5072257.1"/>
    <property type="molecule type" value="Genomic_DNA"/>
</dbReference>
<evidence type="ECO:0000313" key="17">
    <source>
        <dbReference type="EMBL" id="CAB4972631.1"/>
    </source>
</evidence>
<dbReference type="EMBL" id="CAEZXT010000046">
    <property type="protein sequence ID" value="CAB4700338.1"/>
    <property type="molecule type" value="Genomic_DNA"/>
</dbReference>
<dbReference type="EMBL" id="CAFBOE010000032">
    <property type="protein sequence ID" value="CAB4972631.1"/>
    <property type="molecule type" value="Genomic_DNA"/>
</dbReference>
<dbReference type="EC" id="2.1.1.193" evidence="3"/>
<dbReference type="GO" id="GO:0070475">
    <property type="term" value="P:rRNA base methylation"/>
    <property type="evidence" value="ECO:0007669"/>
    <property type="project" value="TreeGrafter"/>
</dbReference>
<keyword evidence="6" id="KW-0489">Methyltransferase</keyword>
<dbReference type="Gene3D" id="2.40.240.20">
    <property type="entry name" value="Hypothetical PUA domain-like, domain 1"/>
    <property type="match status" value="1"/>
</dbReference>
<dbReference type="InterPro" id="IPR015947">
    <property type="entry name" value="PUA-like_sf"/>
</dbReference>
<sequence>MLPLFIVNDLPTLVGANYTLGGDDGHHGARVLRIQVGEQLLLTDGEGSWSRTQVLEVGKKSLDLSVIETGFETALPTTITVVQALPKSDRAKEAIELMTQAGADHIVLWNAERSIGRAEKGVDKLRVVAHEASKQSRRFRIPRIEGVSTTAQVVELVRGADLAIVLHEESDIKLSTLFPTAHAISSAVIVVGPEGGLTETEVTLFQQAGAHICLLGRPILRSAHAGIAAISALNTGLKIW</sequence>
<dbReference type="PANTHER" id="PTHR30027">
    <property type="entry name" value="RIBOSOMAL RNA SMALL SUBUNIT METHYLTRANSFERASE E"/>
    <property type="match status" value="1"/>
</dbReference>
<dbReference type="EMBL" id="CAFBJH010000045">
    <property type="protein sequence ID" value="CAB4850405.1"/>
    <property type="molecule type" value="Genomic_DNA"/>
</dbReference>
<keyword evidence="7" id="KW-0808">Transferase</keyword>
<evidence type="ECO:0000256" key="1">
    <source>
        <dbReference type="ARBA" id="ARBA00004496"/>
    </source>
</evidence>
<evidence type="ECO:0000256" key="5">
    <source>
        <dbReference type="ARBA" id="ARBA00022552"/>
    </source>
</evidence>
<dbReference type="EMBL" id="CAFBPG010000024">
    <property type="protein sequence ID" value="CAB5007143.1"/>
    <property type="molecule type" value="Genomic_DNA"/>
</dbReference>
<dbReference type="InterPro" id="IPR006700">
    <property type="entry name" value="RsmE"/>
</dbReference>
<dbReference type="GO" id="GO:0005737">
    <property type="term" value="C:cytoplasm"/>
    <property type="evidence" value="ECO:0007669"/>
    <property type="project" value="UniProtKB-SubCell"/>
</dbReference>
<keyword evidence="4" id="KW-0963">Cytoplasm</keyword>
<evidence type="ECO:0000256" key="10">
    <source>
        <dbReference type="ARBA" id="ARBA00047944"/>
    </source>
</evidence>
<dbReference type="Pfam" id="PF20260">
    <property type="entry name" value="PUA_4"/>
    <property type="match status" value="1"/>
</dbReference>
<dbReference type="SUPFAM" id="SSF75217">
    <property type="entry name" value="alpha/beta knot"/>
    <property type="match status" value="1"/>
</dbReference>
<dbReference type="GO" id="GO:0070042">
    <property type="term" value="F:rRNA (uridine-N3-)-methyltransferase activity"/>
    <property type="evidence" value="ECO:0007669"/>
    <property type="project" value="TreeGrafter"/>
</dbReference>
<dbReference type="InterPro" id="IPR046886">
    <property type="entry name" value="RsmE_MTase_dom"/>
</dbReference>
<dbReference type="NCBIfam" id="TIGR00046">
    <property type="entry name" value="RsmE family RNA methyltransferase"/>
    <property type="match status" value="1"/>
</dbReference>
<proteinExistence type="inferred from homology"/>
<dbReference type="PANTHER" id="PTHR30027:SF3">
    <property type="entry name" value="16S RRNA (URACIL(1498)-N(3))-METHYLTRANSFERASE"/>
    <property type="match status" value="1"/>
</dbReference>
<evidence type="ECO:0000256" key="3">
    <source>
        <dbReference type="ARBA" id="ARBA00012328"/>
    </source>
</evidence>
<feature type="domain" description="Ribosomal RNA small subunit methyltransferase E methyltransferase" evidence="11">
    <location>
        <begin position="75"/>
        <end position="233"/>
    </location>
</feature>
<dbReference type="InterPro" id="IPR029028">
    <property type="entry name" value="Alpha/beta_knot_MTases"/>
</dbReference>
<evidence type="ECO:0000256" key="4">
    <source>
        <dbReference type="ARBA" id="ARBA00022490"/>
    </source>
</evidence>
<evidence type="ECO:0000256" key="2">
    <source>
        <dbReference type="ARBA" id="ARBA00005528"/>
    </source>
</evidence>
<dbReference type="SUPFAM" id="SSF88697">
    <property type="entry name" value="PUA domain-like"/>
    <property type="match status" value="1"/>
</dbReference>
<comment type="catalytic activity">
    <reaction evidence="10">
        <text>uridine(1498) in 16S rRNA + S-adenosyl-L-methionine = N(3)-methyluridine(1498) in 16S rRNA + S-adenosyl-L-homocysteine + H(+)</text>
        <dbReference type="Rhea" id="RHEA:42920"/>
        <dbReference type="Rhea" id="RHEA-COMP:10283"/>
        <dbReference type="Rhea" id="RHEA-COMP:10284"/>
        <dbReference type="ChEBI" id="CHEBI:15378"/>
        <dbReference type="ChEBI" id="CHEBI:57856"/>
        <dbReference type="ChEBI" id="CHEBI:59789"/>
        <dbReference type="ChEBI" id="CHEBI:65315"/>
        <dbReference type="ChEBI" id="CHEBI:74502"/>
        <dbReference type="EC" id="2.1.1.193"/>
    </reaction>
</comment>
<comment type="similarity">
    <text evidence="2">Belongs to the RNA methyltransferase RsmE family.</text>
</comment>
<dbReference type="Gene3D" id="3.40.1280.10">
    <property type="match status" value="1"/>
</dbReference>
<evidence type="ECO:0000313" key="15">
    <source>
        <dbReference type="EMBL" id="CAB4850405.1"/>
    </source>
</evidence>
<reference evidence="13" key="1">
    <citation type="submission" date="2020-05" db="EMBL/GenBank/DDBJ databases">
        <authorList>
            <person name="Chiriac C."/>
            <person name="Salcher M."/>
            <person name="Ghai R."/>
            <person name="Kavagutti S V."/>
        </authorList>
    </citation>
    <scope>NUCLEOTIDE SEQUENCE</scope>
</reference>
<feature type="domain" description="Ribosomal RNA small subunit methyltransferase E PUA-like" evidence="12">
    <location>
        <begin position="20"/>
        <end position="66"/>
    </location>
</feature>
<evidence type="ECO:0000313" key="13">
    <source>
        <dbReference type="EMBL" id="CAB4700338.1"/>
    </source>
</evidence>
<keyword evidence="5" id="KW-0698">rRNA processing</keyword>
<protein>
    <recommendedName>
        <fullName evidence="3">16S rRNA (uracil(1498)-N(3))-methyltransferase</fullName>
        <ecNumber evidence="3">2.1.1.193</ecNumber>
    </recommendedName>
</protein>
<organism evidence="13">
    <name type="scientific">freshwater metagenome</name>
    <dbReference type="NCBI Taxonomy" id="449393"/>
    <lineage>
        <taxon>unclassified sequences</taxon>
        <taxon>metagenomes</taxon>
        <taxon>ecological metagenomes</taxon>
    </lineage>
</organism>
<evidence type="ECO:0000313" key="18">
    <source>
        <dbReference type="EMBL" id="CAB5007143.1"/>
    </source>
</evidence>
<accession>A0A6J6PUU3</accession>
<evidence type="ECO:0000259" key="12">
    <source>
        <dbReference type="Pfam" id="PF20260"/>
    </source>
</evidence>
<evidence type="ECO:0000313" key="16">
    <source>
        <dbReference type="EMBL" id="CAB4900080.1"/>
    </source>
</evidence>
<evidence type="ECO:0000256" key="9">
    <source>
        <dbReference type="ARBA" id="ARBA00025699"/>
    </source>
</evidence>
<dbReference type="NCBIfam" id="NF008693">
    <property type="entry name" value="PRK11713.2-3"/>
    <property type="match status" value="1"/>
</dbReference>
<dbReference type="CDD" id="cd18084">
    <property type="entry name" value="RsmE-like"/>
    <property type="match status" value="1"/>
</dbReference>
<comment type="subcellular location">
    <subcellularLocation>
        <location evidence="1">Cytoplasm</location>
    </subcellularLocation>
</comment>
<dbReference type="InterPro" id="IPR029026">
    <property type="entry name" value="tRNA_m1G_MTases_N"/>
</dbReference>
<evidence type="ECO:0000256" key="7">
    <source>
        <dbReference type="ARBA" id="ARBA00022679"/>
    </source>
</evidence>
<dbReference type="PIRSF" id="PIRSF015601">
    <property type="entry name" value="MTase_slr0722"/>
    <property type="match status" value="1"/>
</dbReference>
<name>A0A6J6PUU3_9ZZZZ</name>
<comment type="function">
    <text evidence="9">Specifically methylates the N3 position of the uracil ring of uridine 1498 (m3U1498) in 16S rRNA. Acts on the fully assembled 30S ribosomal subunit.</text>
</comment>
<evidence type="ECO:0000256" key="8">
    <source>
        <dbReference type="ARBA" id="ARBA00022691"/>
    </source>
</evidence>
<dbReference type="Pfam" id="PF04452">
    <property type="entry name" value="Methyltrans_RNA"/>
    <property type="match status" value="1"/>
</dbReference>
<evidence type="ECO:0000313" key="19">
    <source>
        <dbReference type="EMBL" id="CAB5072257.1"/>
    </source>
</evidence>
<evidence type="ECO:0000256" key="6">
    <source>
        <dbReference type="ARBA" id="ARBA00022603"/>
    </source>
</evidence>
<evidence type="ECO:0000259" key="11">
    <source>
        <dbReference type="Pfam" id="PF04452"/>
    </source>
</evidence>
<gene>
    <name evidence="13" type="ORF">UFOPK2589_00804</name>
    <name evidence="14" type="ORF">UFOPK3056_00687</name>
    <name evidence="15" type="ORF">UFOPK3287_00783</name>
    <name evidence="16" type="ORF">UFOPK3558_00637</name>
    <name evidence="17" type="ORF">UFOPK3916_00531</name>
    <name evidence="18" type="ORF">UFOPK4074_00436</name>
    <name evidence="19" type="ORF">UFOPK4372_00576</name>
</gene>
<dbReference type="InterPro" id="IPR046887">
    <property type="entry name" value="RsmE_PUA-like"/>
</dbReference>
<keyword evidence="8" id="KW-0949">S-adenosyl-L-methionine</keyword>
<evidence type="ECO:0000313" key="14">
    <source>
        <dbReference type="EMBL" id="CAB4804476.1"/>
    </source>
</evidence>
<dbReference type="EMBL" id="CAFAAR010000052">
    <property type="protein sequence ID" value="CAB4804476.1"/>
    <property type="molecule type" value="Genomic_DNA"/>
</dbReference>
<dbReference type="AlphaFoldDB" id="A0A6J6PUU3"/>
<dbReference type="EMBL" id="CAFBMI010000044">
    <property type="protein sequence ID" value="CAB4900080.1"/>
    <property type="molecule type" value="Genomic_DNA"/>
</dbReference>